<dbReference type="Proteomes" id="UP000830671">
    <property type="component" value="Chromosome 3"/>
</dbReference>
<dbReference type="EMBL" id="CP019475">
    <property type="protein sequence ID" value="UQC81098.1"/>
    <property type="molecule type" value="Genomic_DNA"/>
</dbReference>
<proteinExistence type="predicted"/>
<dbReference type="AlphaFoldDB" id="A0A9Q8WET1"/>
<accession>A0A9Q8WET1</accession>
<evidence type="ECO:0000313" key="3">
    <source>
        <dbReference type="Proteomes" id="UP000830671"/>
    </source>
</evidence>
<organism evidence="2 3">
    <name type="scientific">Colletotrichum lupini</name>
    <dbReference type="NCBI Taxonomy" id="145971"/>
    <lineage>
        <taxon>Eukaryota</taxon>
        <taxon>Fungi</taxon>
        <taxon>Dikarya</taxon>
        <taxon>Ascomycota</taxon>
        <taxon>Pezizomycotina</taxon>
        <taxon>Sordariomycetes</taxon>
        <taxon>Hypocreomycetidae</taxon>
        <taxon>Glomerellales</taxon>
        <taxon>Glomerellaceae</taxon>
        <taxon>Colletotrichum</taxon>
        <taxon>Colletotrichum acutatum species complex</taxon>
    </lineage>
</organism>
<dbReference type="RefSeq" id="XP_049142726.1">
    <property type="nucleotide sequence ID" value="XM_049285583.1"/>
</dbReference>
<dbReference type="GeneID" id="73340593"/>
<gene>
    <name evidence="2" type="ORF">CLUP02_06584</name>
</gene>
<keyword evidence="3" id="KW-1185">Reference proteome</keyword>
<sequence>MHRCTTLARRIVNDRCVRTNCIAGQTGRFLTHEAARFLFPQIILLILATSNLPYPLHYPPGFSISVAPVPRILRTDTIADGSNPTQTASSGTVSHRWFLVSSFSLRLLDCCPLSSDEFRFPPCAVVWGDDGMKICCPLMIIRDIAAASYYNTNIALLRYEVVGRPVIVIVSSQLLGMCWPLLHLRDPSQNGRILPSHADGYIRPAGPQAAPATKKTRRRRKERGTLREGEIGTTERRFILRPAAQIMYGRVPEFLYAHCGITSHPKAFLGGSVWDDRMHAHARDTLTISVKHTALAAAGDERTHAGREKEAVLHLVWELPCSEEFSFASSLSQPRTTSYSDFKAKRTAHSADRTRAEKIPRLEAADRDAMPMRRSHPRTTNSAQTFYNTVIECVKLFTASPFSIHPVHNIRFMKARAIFSQEASHTKSSWCVYLEQSVKLSSCYDKLRPPTTSSNKLQSLQTVLSTANPRYSP</sequence>
<feature type="region of interest" description="Disordered" evidence="1">
    <location>
        <begin position="205"/>
        <end position="225"/>
    </location>
</feature>
<name>A0A9Q8WET1_9PEZI</name>
<reference evidence="2" key="1">
    <citation type="journal article" date="2021" name="Mol. Plant Microbe Interact.">
        <title>Complete Genome Sequence of the Plant-Pathogenic Fungus Colletotrichum lupini.</title>
        <authorList>
            <person name="Baroncelli R."/>
            <person name="Pensec F."/>
            <person name="Da Lio D."/>
            <person name="Boufleur T."/>
            <person name="Vicente I."/>
            <person name="Sarrocco S."/>
            <person name="Picot A."/>
            <person name="Baraldi E."/>
            <person name="Sukno S."/>
            <person name="Thon M."/>
            <person name="Le Floch G."/>
        </authorList>
    </citation>
    <scope>NUCLEOTIDE SEQUENCE</scope>
    <source>
        <strain evidence="2">IMI 504893</strain>
    </source>
</reference>
<dbReference type="KEGG" id="clup:CLUP02_06584"/>
<evidence type="ECO:0000313" key="2">
    <source>
        <dbReference type="EMBL" id="UQC81098.1"/>
    </source>
</evidence>
<protein>
    <submittedName>
        <fullName evidence="2">Uncharacterized protein</fullName>
    </submittedName>
</protein>
<evidence type="ECO:0000256" key="1">
    <source>
        <dbReference type="SAM" id="MobiDB-lite"/>
    </source>
</evidence>